<keyword evidence="1" id="KW-1133">Transmembrane helix</keyword>
<accession>A0A7T1TTQ0</accession>
<reference evidence="2 3" key="1">
    <citation type="submission" date="2020-11" db="EMBL/GenBank/DDBJ databases">
        <authorList>
            <person name="Yang M."/>
            <person name="Chen H."/>
        </authorList>
    </citation>
    <scope>NUCLEOTIDE SEQUENCE [LARGE SCALE GENOMIC DNA]</scope>
</reference>
<keyword evidence="1" id="KW-0472">Membrane</keyword>
<evidence type="ECO:0000313" key="2">
    <source>
        <dbReference type="EMBL" id="QPP19761.1"/>
    </source>
</evidence>
<sequence length="111" mass="12260">MRVRACGYPWESDGEALCYPCDCLRLRGRRGCALRLPFFVVLYAHALHLLACGYLLAIHLLTYGICDALRYPSAIHLLALAIVLLSSCYPIDLRFVALASLRSVATIGNTC</sequence>
<evidence type="ECO:0000256" key="1">
    <source>
        <dbReference type="SAM" id="Phobius"/>
    </source>
</evidence>
<proteinExistence type="predicted"/>
<feature type="transmembrane region" description="Helical" evidence="1">
    <location>
        <begin position="73"/>
        <end position="93"/>
    </location>
</feature>
<protein>
    <submittedName>
        <fullName evidence="2">Uncharacterized protein</fullName>
    </submittedName>
</protein>
<evidence type="ECO:0000313" key="3">
    <source>
        <dbReference type="Proteomes" id="UP000596066"/>
    </source>
</evidence>
<feature type="transmembrane region" description="Helical" evidence="1">
    <location>
        <begin position="36"/>
        <end position="61"/>
    </location>
</feature>
<keyword evidence="1" id="KW-0812">Transmembrane</keyword>
<dbReference type="EMBL" id="MW250641">
    <property type="protein sequence ID" value="QPP19761.1"/>
    <property type="molecule type" value="Genomic_DNA"/>
</dbReference>
<dbReference type="Proteomes" id="UP000596066">
    <property type="component" value="Segment"/>
</dbReference>
<keyword evidence="3" id="KW-1185">Reference proteome</keyword>
<name>A0A7T1TTQ0_9CAUD</name>
<organism evidence="2 3">
    <name type="scientific">Vibrio phage vB_VpP_DE17</name>
    <dbReference type="NCBI Taxonomy" id="2794848"/>
    <lineage>
        <taxon>Viruses</taxon>
        <taxon>Duplodnaviria</taxon>
        <taxon>Heunggongvirae</taxon>
        <taxon>Uroviricota</taxon>
        <taxon>Caudoviricetes</taxon>
        <taxon>Autographivirales</taxon>
        <taxon>Autoscriptoviridae</taxon>
        <taxon>Maculvirus</taxon>
        <taxon>Maculvirus DE17</taxon>
    </lineage>
</organism>